<feature type="chain" id="PRO_5040332788" description="Secreted protein" evidence="1">
    <location>
        <begin position="22"/>
        <end position="74"/>
    </location>
</feature>
<protein>
    <recommendedName>
        <fullName evidence="4">Secreted protein</fullName>
    </recommendedName>
</protein>
<evidence type="ECO:0000313" key="3">
    <source>
        <dbReference type="Proteomes" id="UP000701801"/>
    </source>
</evidence>
<dbReference type="AlphaFoldDB" id="A0A9N9LL60"/>
<evidence type="ECO:0000313" key="2">
    <source>
        <dbReference type="EMBL" id="CAG8974967.1"/>
    </source>
</evidence>
<dbReference type="Proteomes" id="UP000701801">
    <property type="component" value="Unassembled WGS sequence"/>
</dbReference>
<organism evidence="2 3">
    <name type="scientific">Hymenoscyphus albidus</name>
    <dbReference type="NCBI Taxonomy" id="595503"/>
    <lineage>
        <taxon>Eukaryota</taxon>
        <taxon>Fungi</taxon>
        <taxon>Dikarya</taxon>
        <taxon>Ascomycota</taxon>
        <taxon>Pezizomycotina</taxon>
        <taxon>Leotiomycetes</taxon>
        <taxon>Helotiales</taxon>
        <taxon>Helotiaceae</taxon>
        <taxon>Hymenoscyphus</taxon>
    </lineage>
</organism>
<dbReference type="EMBL" id="CAJVRM010000119">
    <property type="protein sequence ID" value="CAG8974967.1"/>
    <property type="molecule type" value="Genomic_DNA"/>
</dbReference>
<evidence type="ECO:0000256" key="1">
    <source>
        <dbReference type="SAM" id="SignalP"/>
    </source>
</evidence>
<proteinExistence type="predicted"/>
<feature type="signal peptide" evidence="1">
    <location>
        <begin position="1"/>
        <end position="21"/>
    </location>
</feature>
<accession>A0A9N9LL60</accession>
<dbReference type="Gene3D" id="3.40.50.1820">
    <property type="entry name" value="alpha/beta hydrolase"/>
    <property type="match status" value="1"/>
</dbReference>
<name>A0A9N9LL60_9HELO</name>
<keyword evidence="1" id="KW-0732">Signal</keyword>
<reference evidence="2" key="1">
    <citation type="submission" date="2021-07" db="EMBL/GenBank/DDBJ databases">
        <authorList>
            <person name="Durling M."/>
        </authorList>
    </citation>
    <scope>NUCLEOTIDE SEQUENCE</scope>
</reference>
<keyword evidence="3" id="KW-1185">Reference proteome</keyword>
<sequence>MFYALAILQLSLQTIVDVCRADSSDPYVSVILYLKLRELPPFGMAVCSEDTLSNDGMLFRDALDTAGQENSPES</sequence>
<comment type="caution">
    <text evidence="2">The sequence shown here is derived from an EMBL/GenBank/DDBJ whole genome shotgun (WGS) entry which is preliminary data.</text>
</comment>
<evidence type="ECO:0008006" key="4">
    <source>
        <dbReference type="Google" id="ProtNLM"/>
    </source>
</evidence>
<dbReference type="InterPro" id="IPR029058">
    <property type="entry name" value="AB_hydrolase_fold"/>
</dbReference>
<gene>
    <name evidence="2" type="ORF">HYALB_00012090</name>
</gene>